<dbReference type="InterPro" id="IPR036425">
    <property type="entry name" value="MoaB/Mog-like_dom_sf"/>
</dbReference>
<keyword evidence="5" id="KW-1185">Reference proteome</keyword>
<dbReference type="SMART" id="SM00852">
    <property type="entry name" value="MoCF_biosynth"/>
    <property type="match status" value="1"/>
</dbReference>
<evidence type="ECO:0000256" key="1">
    <source>
        <dbReference type="ARBA" id="ARBA00005046"/>
    </source>
</evidence>
<dbReference type="InterPro" id="IPR001453">
    <property type="entry name" value="MoaB/Mog_dom"/>
</dbReference>
<dbReference type="Gene3D" id="3.40.980.10">
    <property type="entry name" value="MoaB/Mog-like domain"/>
    <property type="match status" value="1"/>
</dbReference>
<name>A0A838XDD7_9ACTN</name>
<dbReference type="NCBIfam" id="TIGR00177">
    <property type="entry name" value="molyb_syn"/>
    <property type="match status" value="1"/>
</dbReference>
<dbReference type="SUPFAM" id="SSF53218">
    <property type="entry name" value="Molybdenum cofactor biosynthesis proteins"/>
    <property type="match status" value="1"/>
</dbReference>
<dbReference type="PROSITE" id="PS01078">
    <property type="entry name" value="MOCF_BIOSYNTHESIS_1"/>
    <property type="match status" value="1"/>
</dbReference>
<dbReference type="InterPro" id="IPR051920">
    <property type="entry name" value="MPT_Adenylyltrnsfr/MoaC-Rel"/>
</dbReference>
<dbReference type="CDD" id="cd00886">
    <property type="entry name" value="MogA_MoaB"/>
    <property type="match status" value="1"/>
</dbReference>
<dbReference type="UniPathway" id="UPA00344"/>
<dbReference type="InterPro" id="IPR008284">
    <property type="entry name" value="MoCF_biosynth_CS"/>
</dbReference>
<dbReference type="AlphaFoldDB" id="A0A838XDD7"/>
<evidence type="ECO:0000259" key="3">
    <source>
        <dbReference type="SMART" id="SM00852"/>
    </source>
</evidence>
<organism evidence="4 5">
    <name type="scientific">Aeromicrobium phoceense</name>
    <dbReference type="NCBI Taxonomy" id="2754045"/>
    <lineage>
        <taxon>Bacteria</taxon>
        <taxon>Bacillati</taxon>
        <taxon>Actinomycetota</taxon>
        <taxon>Actinomycetes</taxon>
        <taxon>Propionibacteriales</taxon>
        <taxon>Nocardioidaceae</taxon>
        <taxon>Aeromicrobium</taxon>
    </lineage>
</organism>
<sequence>MSDQDRRALGVVVCSTRAAAGSREDLTGPRIAQWGRDRGFEVSGPHVVPDGPEVADVLRRLVDQGCALVVTTGGTGFTDDDHTPEATSALIDRPAPGIAEALRARGLRTTPHAALSRGVAGISGHTLLVNLPGSTGGVREGLEVLGEIVDHALDQLGHGRPSDRPLHT</sequence>
<dbReference type="PANTHER" id="PTHR43764:SF1">
    <property type="entry name" value="MOLYBDOPTERIN MOLYBDOTRANSFERASE"/>
    <property type="match status" value="1"/>
</dbReference>
<protein>
    <submittedName>
        <fullName evidence="4">MogA/MoaB family molybdenum cofactor biosynthesis protein</fullName>
    </submittedName>
</protein>
<evidence type="ECO:0000256" key="2">
    <source>
        <dbReference type="ARBA" id="ARBA00023150"/>
    </source>
</evidence>
<dbReference type="RefSeq" id="WP_181756329.1">
    <property type="nucleotide sequence ID" value="NZ_JACEOG010000002.1"/>
</dbReference>
<dbReference type="EMBL" id="JACEOG010000002">
    <property type="protein sequence ID" value="MBA4609459.1"/>
    <property type="molecule type" value="Genomic_DNA"/>
</dbReference>
<comment type="pathway">
    <text evidence="1">Cofactor biosynthesis; molybdopterin biosynthesis.</text>
</comment>
<gene>
    <name evidence="4" type="ORF">H1W00_13315</name>
</gene>
<proteinExistence type="predicted"/>
<comment type="caution">
    <text evidence="4">The sequence shown here is derived from an EMBL/GenBank/DDBJ whole genome shotgun (WGS) entry which is preliminary data.</text>
</comment>
<dbReference type="Pfam" id="PF00994">
    <property type="entry name" value="MoCF_biosynth"/>
    <property type="match status" value="1"/>
</dbReference>
<dbReference type="PANTHER" id="PTHR43764">
    <property type="entry name" value="MOLYBDENUM COFACTOR BIOSYNTHESIS"/>
    <property type="match status" value="1"/>
</dbReference>
<dbReference type="Proteomes" id="UP000550354">
    <property type="component" value="Unassembled WGS sequence"/>
</dbReference>
<evidence type="ECO:0000313" key="5">
    <source>
        <dbReference type="Proteomes" id="UP000550354"/>
    </source>
</evidence>
<evidence type="ECO:0000313" key="4">
    <source>
        <dbReference type="EMBL" id="MBA4609459.1"/>
    </source>
</evidence>
<accession>A0A838XDD7</accession>
<dbReference type="GO" id="GO:0006777">
    <property type="term" value="P:Mo-molybdopterin cofactor biosynthetic process"/>
    <property type="evidence" value="ECO:0007669"/>
    <property type="project" value="UniProtKB-KW"/>
</dbReference>
<keyword evidence="2" id="KW-0501">Molybdenum cofactor biosynthesis</keyword>
<feature type="domain" description="MoaB/Mog" evidence="3">
    <location>
        <begin position="10"/>
        <end position="152"/>
    </location>
</feature>
<reference evidence="4 5" key="1">
    <citation type="submission" date="2020-07" db="EMBL/GenBank/DDBJ databases">
        <title>Draft genome and description of Aeromicrobium phoceense strain Marseille-Q0843 isolated from healthy skin swab.</title>
        <authorList>
            <person name="Boxberger M."/>
            <person name="La Scola B."/>
        </authorList>
    </citation>
    <scope>NUCLEOTIDE SEQUENCE [LARGE SCALE GENOMIC DNA]</scope>
    <source>
        <strain evidence="4 5">Marseille-Q0843</strain>
    </source>
</reference>